<dbReference type="HAMAP" id="MF_01131">
    <property type="entry name" value="Rex"/>
    <property type="match status" value="1"/>
</dbReference>
<feature type="binding site" evidence="6">
    <location>
        <begin position="115"/>
        <end position="120"/>
    </location>
    <ligand>
        <name>NAD(+)</name>
        <dbReference type="ChEBI" id="CHEBI:57540"/>
    </ligand>
</feature>
<dbReference type="Pfam" id="PF02629">
    <property type="entry name" value="CoA_binding"/>
    <property type="match status" value="1"/>
</dbReference>
<reference evidence="8" key="1">
    <citation type="submission" date="2020-10" db="EMBL/GenBank/DDBJ databases">
        <authorList>
            <person name="Gilroy R."/>
        </authorList>
    </citation>
    <scope>NUCLEOTIDE SEQUENCE</scope>
    <source>
        <strain evidence="8">G3-3990</strain>
    </source>
</reference>
<proteinExistence type="inferred from homology"/>
<comment type="caution">
    <text evidence="8">The sequence shown here is derived from an EMBL/GenBank/DDBJ whole genome shotgun (WGS) entry which is preliminary data.</text>
</comment>
<keyword evidence="1 6" id="KW-0963">Cytoplasm</keyword>
<comment type="subcellular location">
    <subcellularLocation>
        <location evidence="6">Cytoplasm</location>
    </subcellularLocation>
</comment>
<dbReference type="Proteomes" id="UP000823641">
    <property type="component" value="Unassembled WGS sequence"/>
</dbReference>
<dbReference type="Gene3D" id="3.40.50.720">
    <property type="entry name" value="NAD(P)-binding Rossmann-like Domain"/>
    <property type="match status" value="1"/>
</dbReference>
<dbReference type="Gene3D" id="1.10.10.10">
    <property type="entry name" value="Winged helix-like DNA-binding domain superfamily/Winged helix DNA-binding domain"/>
    <property type="match status" value="1"/>
</dbReference>
<evidence type="ECO:0000313" key="8">
    <source>
        <dbReference type="EMBL" id="MBO8459596.1"/>
    </source>
</evidence>
<gene>
    <name evidence="6" type="primary">rex</name>
    <name evidence="8" type="ORF">IAA73_04590</name>
</gene>
<protein>
    <recommendedName>
        <fullName evidence="6">Redox-sensing transcriptional repressor Rex</fullName>
    </recommendedName>
</protein>
<dbReference type="InterPro" id="IPR036291">
    <property type="entry name" value="NAD(P)-bd_dom_sf"/>
</dbReference>
<dbReference type="GO" id="GO:0005737">
    <property type="term" value="C:cytoplasm"/>
    <property type="evidence" value="ECO:0007669"/>
    <property type="project" value="UniProtKB-SubCell"/>
</dbReference>
<evidence type="ECO:0000256" key="2">
    <source>
        <dbReference type="ARBA" id="ARBA00022491"/>
    </source>
</evidence>
<sequence>MFYFQEKTLSLPFKTKNIKATVEKTLRNSHIPEPSLRRLPWYLAFAKLLQGKGDEYVSSTQIARALSVDASMVAKDLSYVEISGKTRVGYEVNDMVNVLDAFLGFTNTHKAFLFGVGSLGGALLHDSGLAQFGLNIVAGFDAKYELAGTSINRTPIHHIDRFLELQDNMKVDIGVLTVPVDKAQEVSDLMVKGGIKAIWNFTQFRIKVPETIVVQNTSIYAQLAVMYNRLAELRNQ</sequence>
<evidence type="ECO:0000256" key="3">
    <source>
        <dbReference type="ARBA" id="ARBA00023015"/>
    </source>
</evidence>
<organism evidence="8 9">
    <name type="scientific">Candidatus Gallipaludibacter merdavium</name>
    <dbReference type="NCBI Taxonomy" id="2840839"/>
    <lineage>
        <taxon>Bacteria</taxon>
        <taxon>Pseudomonadati</taxon>
        <taxon>Bacteroidota</taxon>
        <taxon>Bacteroidia</taxon>
        <taxon>Bacteroidales</taxon>
        <taxon>Candidatus Gallipaludibacter</taxon>
    </lineage>
</organism>
<dbReference type="NCBIfam" id="NF003994">
    <property type="entry name" value="PRK05472.2-3"/>
    <property type="match status" value="1"/>
</dbReference>
<dbReference type="NCBIfam" id="NF003995">
    <property type="entry name" value="PRK05472.2-4"/>
    <property type="match status" value="1"/>
</dbReference>
<dbReference type="SMART" id="SM00881">
    <property type="entry name" value="CoA_binding"/>
    <property type="match status" value="1"/>
</dbReference>
<evidence type="ECO:0000256" key="5">
    <source>
        <dbReference type="ARBA" id="ARBA00023163"/>
    </source>
</evidence>
<reference evidence="8" key="2">
    <citation type="journal article" date="2021" name="PeerJ">
        <title>Extensive microbial diversity within the chicken gut microbiome revealed by metagenomics and culture.</title>
        <authorList>
            <person name="Gilroy R."/>
            <person name="Ravi A."/>
            <person name="Getino M."/>
            <person name="Pursley I."/>
            <person name="Horton D.L."/>
            <person name="Alikhan N.F."/>
            <person name="Baker D."/>
            <person name="Gharbi K."/>
            <person name="Hall N."/>
            <person name="Watson M."/>
            <person name="Adriaenssens E.M."/>
            <person name="Foster-Nyarko E."/>
            <person name="Jarju S."/>
            <person name="Secka A."/>
            <person name="Antonio M."/>
            <person name="Oren A."/>
            <person name="Chaudhuri R.R."/>
            <person name="La Ragione R."/>
            <person name="Hildebrand F."/>
            <person name="Pallen M.J."/>
        </authorList>
    </citation>
    <scope>NUCLEOTIDE SEQUENCE</scope>
    <source>
        <strain evidence="8">G3-3990</strain>
    </source>
</reference>
<dbReference type="EMBL" id="JADIMG010000047">
    <property type="protein sequence ID" value="MBO8459596.1"/>
    <property type="molecule type" value="Genomic_DNA"/>
</dbReference>
<evidence type="ECO:0000259" key="7">
    <source>
        <dbReference type="SMART" id="SM00881"/>
    </source>
</evidence>
<dbReference type="GO" id="GO:0045892">
    <property type="term" value="P:negative regulation of DNA-templated transcription"/>
    <property type="evidence" value="ECO:0007669"/>
    <property type="project" value="InterPro"/>
</dbReference>
<dbReference type="InterPro" id="IPR009718">
    <property type="entry name" value="Rex_DNA-bd_C_dom"/>
</dbReference>
<feature type="domain" description="CoA-binding" evidence="7">
    <location>
        <begin position="104"/>
        <end position="205"/>
    </location>
</feature>
<accession>A0A9D9HTI4</accession>
<comment type="function">
    <text evidence="6">Modulates transcription in response to changes in cellular NADH/NAD(+) redox state.</text>
</comment>
<feature type="DNA-binding region" description="H-T-H motif" evidence="6">
    <location>
        <begin position="41"/>
        <end position="80"/>
    </location>
</feature>
<comment type="similarity">
    <text evidence="6">Belongs to the transcriptional regulatory Rex family.</text>
</comment>
<keyword evidence="6" id="KW-0520">NAD</keyword>
<dbReference type="SUPFAM" id="SSF51735">
    <property type="entry name" value="NAD(P)-binding Rossmann-fold domains"/>
    <property type="match status" value="1"/>
</dbReference>
<dbReference type="NCBIfam" id="NF003996">
    <property type="entry name" value="PRK05472.2-5"/>
    <property type="match status" value="1"/>
</dbReference>
<keyword evidence="2 6" id="KW-0678">Repressor</keyword>
<keyword evidence="5 6" id="KW-0804">Transcription</keyword>
<dbReference type="InterPro" id="IPR003781">
    <property type="entry name" value="CoA-bd"/>
</dbReference>
<evidence type="ECO:0000256" key="4">
    <source>
        <dbReference type="ARBA" id="ARBA00023125"/>
    </source>
</evidence>
<evidence type="ECO:0000313" key="9">
    <source>
        <dbReference type="Proteomes" id="UP000823641"/>
    </source>
</evidence>
<dbReference type="InterPro" id="IPR022876">
    <property type="entry name" value="Tscrpt_rep_Rex"/>
</dbReference>
<dbReference type="PANTHER" id="PTHR35786:SF1">
    <property type="entry name" value="REDOX-SENSING TRANSCRIPTIONAL REPRESSOR REX 1"/>
    <property type="match status" value="1"/>
</dbReference>
<dbReference type="GO" id="GO:0003700">
    <property type="term" value="F:DNA-binding transcription factor activity"/>
    <property type="evidence" value="ECO:0007669"/>
    <property type="project" value="UniProtKB-UniRule"/>
</dbReference>
<dbReference type="Pfam" id="PF06971">
    <property type="entry name" value="Put_DNA-bind_N"/>
    <property type="match status" value="1"/>
</dbReference>
<dbReference type="InterPro" id="IPR036390">
    <property type="entry name" value="WH_DNA-bd_sf"/>
</dbReference>
<dbReference type="PANTHER" id="PTHR35786">
    <property type="entry name" value="REDOX-SENSING TRANSCRIPTIONAL REPRESSOR REX"/>
    <property type="match status" value="1"/>
</dbReference>
<dbReference type="AlphaFoldDB" id="A0A9D9HTI4"/>
<evidence type="ECO:0000256" key="1">
    <source>
        <dbReference type="ARBA" id="ARBA00022490"/>
    </source>
</evidence>
<keyword evidence="4 6" id="KW-0238">DNA-binding</keyword>
<comment type="subunit">
    <text evidence="6">Homodimer.</text>
</comment>
<dbReference type="GO" id="GO:0051775">
    <property type="term" value="P:response to redox state"/>
    <property type="evidence" value="ECO:0007669"/>
    <property type="project" value="InterPro"/>
</dbReference>
<dbReference type="GO" id="GO:0003677">
    <property type="term" value="F:DNA binding"/>
    <property type="evidence" value="ECO:0007669"/>
    <property type="project" value="UniProtKB-UniRule"/>
</dbReference>
<name>A0A9D9HTI4_9BACT</name>
<evidence type="ECO:0000256" key="6">
    <source>
        <dbReference type="HAMAP-Rule" id="MF_01131"/>
    </source>
</evidence>
<keyword evidence="3 6" id="KW-0805">Transcription regulation</keyword>
<dbReference type="InterPro" id="IPR036388">
    <property type="entry name" value="WH-like_DNA-bd_sf"/>
</dbReference>
<dbReference type="SUPFAM" id="SSF46785">
    <property type="entry name" value="Winged helix' DNA-binding domain"/>
    <property type="match status" value="1"/>
</dbReference>